<name>A0AAD7IJQ7_9AGAR</name>
<evidence type="ECO:0000313" key="1">
    <source>
        <dbReference type="EMBL" id="KAJ7743778.1"/>
    </source>
</evidence>
<keyword evidence="2" id="KW-1185">Reference proteome</keyword>
<dbReference type="Gene3D" id="1.25.40.10">
    <property type="entry name" value="Tetratricopeptide repeat domain"/>
    <property type="match status" value="2"/>
</dbReference>
<dbReference type="EMBL" id="JARKIB010000089">
    <property type="protein sequence ID" value="KAJ7743778.1"/>
    <property type="molecule type" value="Genomic_DNA"/>
</dbReference>
<dbReference type="AlphaFoldDB" id="A0AAD7IJQ7"/>
<evidence type="ECO:0000313" key="2">
    <source>
        <dbReference type="Proteomes" id="UP001215598"/>
    </source>
</evidence>
<dbReference type="InterPro" id="IPR011990">
    <property type="entry name" value="TPR-like_helical_dom_sf"/>
</dbReference>
<dbReference type="Proteomes" id="UP001215598">
    <property type="component" value="Unassembled WGS sequence"/>
</dbReference>
<dbReference type="SUPFAM" id="SSF48452">
    <property type="entry name" value="TPR-like"/>
    <property type="match status" value="2"/>
</dbReference>
<accession>A0AAD7IJQ7</accession>
<reference evidence="1" key="1">
    <citation type="submission" date="2023-03" db="EMBL/GenBank/DDBJ databases">
        <title>Massive genome expansion in bonnet fungi (Mycena s.s.) driven by repeated elements and novel gene families across ecological guilds.</title>
        <authorList>
            <consortium name="Lawrence Berkeley National Laboratory"/>
            <person name="Harder C.B."/>
            <person name="Miyauchi S."/>
            <person name="Viragh M."/>
            <person name="Kuo A."/>
            <person name="Thoen E."/>
            <person name="Andreopoulos B."/>
            <person name="Lu D."/>
            <person name="Skrede I."/>
            <person name="Drula E."/>
            <person name="Henrissat B."/>
            <person name="Morin E."/>
            <person name="Kohler A."/>
            <person name="Barry K."/>
            <person name="LaButti K."/>
            <person name="Morin E."/>
            <person name="Salamov A."/>
            <person name="Lipzen A."/>
            <person name="Mereny Z."/>
            <person name="Hegedus B."/>
            <person name="Baldrian P."/>
            <person name="Stursova M."/>
            <person name="Weitz H."/>
            <person name="Taylor A."/>
            <person name="Grigoriev I.V."/>
            <person name="Nagy L.G."/>
            <person name="Martin F."/>
            <person name="Kauserud H."/>
        </authorList>
    </citation>
    <scope>NUCLEOTIDE SEQUENCE</scope>
    <source>
        <strain evidence="1">CBHHK182m</strain>
    </source>
</reference>
<proteinExistence type="predicted"/>
<sequence>MVGNFYLARHNDKRRALEMAVKALALAEQAGDIAQQSLALNRAAFVQWHSGDFEQSQLNAGEALRRAKLGGDFFGAANALRVSAMCCINLGDFKRAVAYCAEGRELLRVCGLEGIDLDLFIISSEADAHFSKTEYAQAREIHVYLAEHHLPDKSAISHAHSQCTIAGIDVLMGAEETGIRERLNLAKSLVTAIPYRRGITLCDIYFAELDLREGRVHEAKRFYEQCFISSRTETDEESATYCLEKLADLGFDVHSLQTRLNWAVVALISGKKSGNAVTVHHALRCLGDIFSDEGNPSSALALLDLALEGFTSMDIHQRRAECMTRMGDIFQQQNELSKAADMWTTAIQLFTLSSQTSEIQMVREKLKLMGSNVEK</sequence>
<protein>
    <submittedName>
        <fullName evidence="1">Uncharacterized protein</fullName>
    </submittedName>
</protein>
<comment type="caution">
    <text evidence="1">The sequence shown here is derived from an EMBL/GenBank/DDBJ whole genome shotgun (WGS) entry which is preliminary data.</text>
</comment>
<gene>
    <name evidence="1" type="ORF">B0H16DRAFT_1889783</name>
</gene>
<organism evidence="1 2">
    <name type="scientific">Mycena metata</name>
    <dbReference type="NCBI Taxonomy" id="1033252"/>
    <lineage>
        <taxon>Eukaryota</taxon>
        <taxon>Fungi</taxon>
        <taxon>Dikarya</taxon>
        <taxon>Basidiomycota</taxon>
        <taxon>Agaricomycotina</taxon>
        <taxon>Agaricomycetes</taxon>
        <taxon>Agaricomycetidae</taxon>
        <taxon>Agaricales</taxon>
        <taxon>Marasmiineae</taxon>
        <taxon>Mycenaceae</taxon>
        <taxon>Mycena</taxon>
    </lineage>
</organism>